<feature type="region of interest" description="Disordered" evidence="1">
    <location>
        <begin position="67"/>
        <end position="101"/>
    </location>
</feature>
<dbReference type="InterPro" id="IPR011604">
    <property type="entry name" value="PDDEXK-like_dom_sf"/>
</dbReference>
<dbReference type="Proteomes" id="UP000267408">
    <property type="component" value="Unassembled WGS sequence"/>
</dbReference>
<reference evidence="2 3" key="1">
    <citation type="submission" date="2018-11" db="EMBL/GenBank/DDBJ databases">
        <title>Sequencing the genomes of 1000 actinobacteria strains.</title>
        <authorList>
            <person name="Klenk H.-P."/>
        </authorList>
    </citation>
    <scope>NUCLEOTIDE SEQUENCE [LARGE SCALE GENOMIC DNA]</scope>
    <source>
        <strain evidence="2 3">DSM 44780</strain>
    </source>
</reference>
<evidence type="ECO:0000256" key="1">
    <source>
        <dbReference type="SAM" id="MobiDB-lite"/>
    </source>
</evidence>
<dbReference type="EMBL" id="RJVJ01000001">
    <property type="protein sequence ID" value="ROR42936.1"/>
    <property type="molecule type" value="Genomic_DNA"/>
</dbReference>
<organism evidence="2 3">
    <name type="scientific">Kitasatospora cineracea</name>
    <dbReference type="NCBI Taxonomy" id="88074"/>
    <lineage>
        <taxon>Bacteria</taxon>
        <taxon>Bacillati</taxon>
        <taxon>Actinomycetota</taxon>
        <taxon>Actinomycetes</taxon>
        <taxon>Kitasatosporales</taxon>
        <taxon>Streptomycetaceae</taxon>
        <taxon>Kitasatospora</taxon>
    </lineage>
</organism>
<evidence type="ECO:0000313" key="2">
    <source>
        <dbReference type="EMBL" id="ROR42936.1"/>
    </source>
</evidence>
<protein>
    <recommendedName>
        <fullName evidence="4">PD-(D/E)XK nuclease superfamily protein</fullName>
    </recommendedName>
</protein>
<dbReference type="OrthoDB" id="4350936at2"/>
<accession>A0A8G1XC90</accession>
<evidence type="ECO:0008006" key="4">
    <source>
        <dbReference type="Google" id="ProtNLM"/>
    </source>
</evidence>
<evidence type="ECO:0000313" key="3">
    <source>
        <dbReference type="Proteomes" id="UP000267408"/>
    </source>
</evidence>
<gene>
    <name evidence="2" type="ORF">EDD39_1071</name>
</gene>
<dbReference type="Gene3D" id="3.90.320.10">
    <property type="match status" value="1"/>
</dbReference>
<dbReference type="AlphaFoldDB" id="A0A8G1XC90"/>
<comment type="caution">
    <text evidence="2">The sequence shown here is derived from an EMBL/GenBank/DDBJ whole genome shotgun (WGS) entry which is preliminary data.</text>
</comment>
<dbReference type="RefSeq" id="WP_100836989.1">
    <property type="nucleotide sequence ID" value="NZ_RJVJ01000001.1"/>
</dbReference>
<sequence length="425" mass="47650">MQQSLIERARVLASAQVFGPGLAPCRCGAPRHVHQGRKSLGSHPATNCARYRRDPADVLLERAQAAANNRLGQDLAQSDRPRRRRRPRRPKKPGEWSIGASDTGSCRRAIWYRENPPPGYVPAPVDRRAALAGTLIHDSISRRRRALYPWRLQEQPVTLPGLDRPSRYDEYDPVTGVLYDYKTAGDWKWAMVGESGPPETEWEQGQLYALALHLAGQLVVEVRIVYYERKSGADEEFSRPFDEQAARRALGRLTAIATALDLGTALPRDRSGPSTDVICRRYCPARIDCWSINQAEAAGRSPESYTLVTDADDIEWALGEYDRTRAEKSKAEKAQNVAKALLDGIPPATYGEFEYVHTGGRLKDPEPDPAARLRQLEGLWDLPEAERPALAELDYPTKRTRTTSRMEVRRVRAAVRARRATPGRG</sequence>
<proteinExistence type="predicted"/>
<feature type="compositionally biased region" description="Basic residues" evidence="1">
    <location>
        <begin position="81"/>
        <end position="91"/>
    </location>
</feature>
<name>A0A8G1XC90_9ACTN</name>